<dbReference type="PANTHER" id="PTHR47396">
    <property type="entry name" value="TYPE I RESTRICTION ENZYME ECOKI R PROTEIN"/>
    <property type="match status" value="1"/>
</dbReference>
<dbReference type="GO" id="GO:0005524">
    <property type="term" value="F:ATP binding"/>
    <property type="evidence" value="ECO:0007669"/>
    <property type="project" value="InterPro"/>
</dbReference>
<reference evidence="2 3" key="1">
    <citation type="submission" date="2014-08" db="EMBL/GenBank/DDBJ databases">
        <title>Genomic and Phenotypic Diversity of Colwellia psychrerythraea strains from Disparate Marine Basins.</title>
        <authorList>
            <person name="Techtmann S.M."/>
            <person name="Stelling S.C."/>
            <person name="Utturkar S.M."/>
            <person name="Alshibli N."/>
            <person name="Harris A."/>
            <person name="Brown S.D."/>
            <person name="Hazen T.C."/>
        </authorList>
    </citation>
    <scope>NUCLEOTIDE SEQUENCE [LARGE SCALE GENOMIC DNA]</scope>
    <source>
        <strain evidence="2 3">ND2E</strain>
    </source>
</reference>
<dbReference type="SUPFAM" id="SSF52540">
    <property type="entry name" value="P-loop containing nucleoside triphosphate hydrolases"/>
    <property type="match status" value="2"/>
</dbReference>
<accession>A0A099KHB8</accession>
<feature type="domain" description="Helicase ATP-binding" evidence="1">
    <location>
        <begin position="2"/>
        <end position="182"/>
    </location>
</feature>
<keyword evidence="2" id="KW-0347">Helicase</keyword>
<protein>
    <submittedName>
        <fullName evidence="2">Helicase domain-containing protein</fullName>
    </submittedName>
</protein>
<evidence type="ECO:0000259" key="1">
    <source>
        <dbReference type="SMART" id="SM00487"/>
    </source>
</evidence>
<dbReference type="InterPro" id="IPR014001">
    <property type="entry name" value="Helicase_ATP-bd"/>
</dbReference>
<dbReference type="GO" id="GO:0003677">
    <property type="term" value="F:DNA binding"/>
    <property type="evidence" value="ECO:0007669"/>
    <property type="project" value="InterPro"/>
</dbReference>
<dbReference type="SMART" id="SM00487">
    <property type="entry name" value="DEXDc"/>
    <property type="match status" value="1"/>
</dbReference>
<comment type="caution">
    <text evidence="2">The sequence shown here is derived from an EMBL/GenBank/DDBJ whole genome shotgun (WGS) entry which is preliminary data.</text>
</comment>
<name>A0A099KHB8_COLPS</name>
<dbReference type="InterPro" id="IPR027417">
    <property type="entry name" value="P-loop_NTPase"/>
</dbReference>
<dbReference type="Proteomes" id="UP000029843">
    <property type="component" value="Unassembled WGS sequence"/>
</dbReference>
<dbReference type="GO" id="GO:0016787">
    <property type="term" value="F:hydrolase activity"/>
    <property type="evidence" value="ECO:0007669"/>
    <property type="project" value="InterPro"/>
</dbReference>
<dbReference type="PATRIC" id="fig|28229.4.peg.2964"/>
<keyword evidence="2" id="KW-0378">Hydrolase</keyword>
<evidence type="ECO:0000313" key="2">
    <source>
        <dbReference type="EMBL" id="KGJ89620.1"/>
    </source>
</evidence>
<dbReference type="GO" id="GO:0005829">
    <property type="term" value="C:cytosol"/>
    <property type="evidence" value="ECO:0007669"/>
    <property type="project" value="TreeGrafter"/>
</dbReference>
<dbReference type="GO" id="GO:0004386">
    <property type="term" value="F:helicase activity"/>
    <property type="evidence" value="ECO:0007669"/>
    <property type="project" value="UniProtKB-KW"/>
</dbReference>
<dbReference type="Pfam" id="PF04851">
    <property type="entry name" value="ResIII"/>
    <property type="match status" value="1"/>
</dbReference>
<dbReference type="EMBL" id="JQED01000040">
    <property type="protein sequence ID" value="KGJ89620.1"/>
    <property type="molecule type" value="Genomic_DNA"/>
</dbReference>
<dbReference type="PANTHER" id="PTHR47396:SF1">
    <property type="entry name" value="ATP-DEPENDENT HELICASE IRC3-RELATED"/>
    <property type="match status" value="1"/>
</dbReference>
<evidence type="ECO:0000313" key="3">
    <source>
        <dbReference type="Proteomes" id="UP000029843"/>
    </source>
</evidence>
<keyword evidence="2" id="KW-0067">ATP-binding</keyword>
<dbReference type="RefSeq" id="WP_033094638.1">
    <property type="nucleotide sequence ID" value="NZ_JQED01000040.1"/>
</dbReference>
<keyword evidence="2" id="KW-0547">Nucleotide-binding</keyword>
<proteinExistence type="predicted"/>
<dbReference type="InterPro" id="IPR006935">
    <property type="entry name" value="Helicase/UvrB_N"/>
</dbReference>
<sequence length="481" mass="54060">MKLRDWQAECIDLALDKYTSGKDHFLALATPGAGKTIMASALANELMNRDLVDIVICFSPSSVVCVDFSQELESVIGEKFDGLLGSKGQSLTYQTLLHLDADFWALFHKYRVFVIFDEIHHCCGSKVENANSWGEQILLHIKNKAEFTLAMTGTPWRSDTAPIVLSDYLNPNNKIQCDYVYGLSEAIRDDVCRTPQIIAIDNDDISLTCDKESKSFNCFKDLLSQSAFPYLEIIQNEQLLLHVIQQANDKLDKIRLSSPSAGGLIVAASVEHATQILDLLAKRFNEAATIITYREDEPTKLIHQYKQSSSKWVVSVGMISEGTNIPRLQVTCHLTRIKTEMHFRQILGRNLRATDAINQEAFLFMPAEPKLVEYAYRVAQDIPLEANVVKFEKMSANFKAKQNNENSDLDDADNKAVDETSDKTVDTKIKTVDFGEFENSADMKSSTSNKKNALTDSYESMMNIFGRFKQETLELGLTAIE</sequence>
<organism evidence="2 3">
    <name type="scientific">Colwellia psychrerythraea</name>
    <name type="common">Vibrio psychroerythus</name>
    <dbReference type="NCBI Taxonomy" id="28229"/>
    <lineage>
        <taxon>Bacteria</taxon>
        <taxon>Pseudomonadati</taxon>
        <taxon>Pseudomonadota</taxon>
        <taxon>Gammaproteobacteria</taxon>
        <taxon>Alteromonadales</taxon>
        <taxon>Colwelliaceae</taxon>
        <taxon>Colwellia</taxon>
    </lineage>
</organism>
<dbReference type="OrthoDB" id="5165890at2"/>
<gene>
    <name evidence="2" type="ORF">ND2E_3811</name>
</gene>
<dbReference type="AlphaFoldDB" id="A0A099KHB8"/>
<dbReference type="Gene3D" id="3.40.50.300">
    <property type="entry name" value="P-loop containing nucleotide triphosphate hydrolases"/>
    <property type="match status" value="2"/>
</dbReference>
<dbReference type="InterPro" id="IPR050742">
    <property type="entry name" value="Helicase_Restrict-Modif_Enz"/>
</dbReference>